<feature type="domain" description="Phage integrase SAM-like" evidence="3">
    <location>
        <begin position="115"/>
        <end position="213"/>
    </location>
</feature>
<proteinExistence type="predicted"/>
<dbReference type="Gene3D" id="1.10.150.130">
    <property type="match status" value="1"/>
</dbReference>
<comment type="caution">
    <text evidence="4">The sequence shown here is derived from an EMBL/GenBank/DDBJ whole genome shotgun (WGS) entry which is preliminary data.</text>
</comment>
<organism evidence="4 5">
    <name type="scientific">Elizabethkingia ursingii</name>
    <dbReference type="NCBI Taxonomy" id="1756150"/>
    <lineage>
        <taxon>Bacteria</taxon>
        <taxon>Pseudomonadati</taxon>
        <taxon>Bacteroidota</taxon>
        <taxon>Flavobacteriia</taxon>
        <taxon>Flavobacteriales</taxon>
        <taxon>Weeksellaceae</taxon>
        <taxon>Elizabethkingia</taxon>
    </lineage>
</organism>
<evidence type="ECO:0000259" key="3">
    <source>
        <dbReference type="Pfam" id="PF13102"/>
    </source>
</evidence>
<dbReference type="GO" id="GO:0015074">
    <property type="term" value="P:DNA integration"/>
    <property type="evidence" value="ECO:0007669"/>
    <property type="project" value="InterPro"/>
</dbReference>
<evidence type="ECO:0000313" key="4">
    <source>
        <dbReference type="EMBL" id="OPB74280.1"/>
    </source>
</evidence>
<dbReference type="Pfam" id="PF13102">
    <property type="entry name" value="Phage_int_SAM_5"/>
    <property type="match status" value="1"/>
</dbReference>
<gene>
    <name evidence="4" type="ORF">BAY32_08030</name>
</gene>
<dbReference type="RefSeq" id="WP_078403502.1">
    <property type="nucleotide sequence ID" value="NZ_CP016377.1"/>
</dbReference>
<dbReference type="AlphaFoldDB" id="A0AAJ3NB65"/>
<dbReference type="GO" id="GO:0006310">
    <property type="term" value="P:DNA recombination"/>
    <property type="evidence" value="ECO:0007669"/>
    <property type="project" value="UniProtKB-KW"/>
</dbReference>
<dbReference type="InterPro" id="IPR011010">
    <property type="entry name" value="DNA_brk_join_enz"/>
</dbReference>
<name>A0AAJ3NB65_9FLAO</name>
<dbReference type="GO" id="GO:0003677">
    <property type="term" value="F:DNA binding"/>
    <property type="evidence" value="ECO:0007669"/>
    <property type="project" value="UniProtKB-KW"/>
</dbReference>
<accession>A0AAJ3NB65</accession>
<dbReference type="KEGG" id="ego:BBD34_12160"/>
<dbReference type="InterPro" id="IPR013762">
    <property type="entry name" value="Integrase-like_cat_sf"/>
</dbReference>
<evidence type="ECO:0000256" key="2">
    <source>
        <dbReference type="ARBA" id="ARBA00023172"/>
    </source>
</evidence>
<sequence length="426" mass="50326">MANIEFGVFTKKEPINLNIRFYHNKIDVNAKTNIFVFEKDFRFKRIAKGKKSTRYVDIVNESIKEKTDKLKKIVYDKFIEDFPKGNTINSEWLIKLINEFHERPEGEDDPKYYVIPFFNQYIEHIKTKINPTTGKLLDPKTITRFIYTSNHIKQVEEHLNLKFRILDIDLEFCNKFIKYHKEVNKYGNTVINKSLKQIKQVINSAKSKGIIVNPEIESSSFTIKKDEVIDTYLNEAEINLIYNYDLSDNKRLDNVRDLFITGLWTGLRISDLKRINSFDMSHNRIKISETEKTDTFVEIPIHPQLRQILEKREGVLPEISDQRFNEYVKELCELVGINEVILGGLRNPETNRKEKGNFPKFKLISSHTCRRSFVSNHYGKLDDKTIMAITGHKSHSQFLDYVKTSKREHADKLEKYWEEQEKLKSK</sequence>
<evidence type="ECO:0000256" key="1">
    <source>
        <dbReference type="ARBA" id="ARBA00023125"/>
    </source>
</evidence>
<dbReference type="InterPro" id="IPR025269">
    <property type="entry name" value="SAM-like_dom"/>
</dbReference>
<dbReference type="Proteomes" id="UP000190816">
    <property type="component" value="Unassembled WGS sequence"/>
</dbReference>
<dbReference type="InterPro" id="IPR010998">
    <property type="entry name" value="Integrase_recombinase_N"/>
</dbReference>
<keyword evidence="2" id="KW-0233">DNA recombination</keyword>
<evidence type="ECO:0000313" key="5">
    <source>
        <dbReference type="Proteomes" id="UP000190816"/>
    </source>
</evidence>
<dbReference type="Gene3D" id="1.10.443.10">
    <property type="entry name" value="Intergrase catalytic core"/>
    <property type="match status" value="1"/>
</dbReference>
<dbReference type="SUPFAM" id="SSF56349">
    <property type="entry name" value="DNA breaking-rejoining enzymes"/>
    <property type="match status" value="1"/>
</dbReference>
<reference evidence="4 5" key="1">
    <citation type="submission" date="2016-06" db="EMBL/GenBank/DDBJ databases">
        <authorList>
            <person name="Nicholson A.C."/>
        </authorList>
    </citation>
    <scope>NUCLEOTIDE SEQUENCE [LARGE SCALE GENOMIC DNA]</scope>
    <source>
        <strain evidence="4 5">G4123</strain>
    </source>
</reference>
<protein>
    <recommendedName>
        <fullName evidence="3">Phage integrase SAM-like domain-containing protein</fullName>
    </recommendedName>
</protein>
<dbReference type="EMBL" id="MAIC01000015">
    <property type="protein sequence ID" value="OPB74280.1"/>
    <property type="molecule type" value="Genomic_DNA"/>
</dbReference>
<keyword evidence="1" id="KW-0238">DNA-binding</keyword>